<organism evidence="1 2">
    <name type="scientific">Lederbergia galactosidilytica</name>
    <dbReference type="NCBI Taxonomy" id="217031"/>
    <lineage>
        <taxon>Bacteria</taxon>
        <taxon>Bacillati</taxon>
        <taxon>Bacillota</taxon>
        <taxon>Bacilli</taxon>
        <taxon>Bacillales</taxon>
        <taxon>Bacillaceae</taxon>
        <taxon>Lederbergia</taxon>
    </lineage>
</organism>
<reference evidence="1 2" key="1">
    <citation type="submission" date="2015-06" db="EMBL/GenBank/DDBJ databases">
        <title>Genome sequencing project of Bacillus galactosidilyticus PL133.</title>
        <authorList>
            <person name="Gaiero J."/>
            <person name="Nicol R."/>
            <person name="Habash M."/>
        </authorList>
    </citation>
    <scope>NUCLEOTIDE SEQUENCE [LARGE SCALE GENOMIC DNA]</scope>
    <source>
        <strain evidence="1 2">PL133</strain>
    </source>
</reference>
<name>A0A0Q9Y240_9BACI</name>
<evidence type="ECO:0000313" key="1">
    <source>
        <dbReference type="EMBL" id="KRG11674.1"/>
    </source>
</evidence>
<proteinExistence type="predicted"/>
<dbReference type="Proteomes" id="UP000053881">
    <property type="component" value="Unassembled WGS sequence"/>
</dbReference>
<comment type="caution">
    <text evidence="1">The sequence shown here is derived from an EMBL/GenBank/DDBJ whole genome shotgun (WGS) entry which is preliminary data.</text>
</comment>
<dbReference type="EMBL" id="LGPB01000117">
    <property type="protein sequence ID" value="KRG11674.1"/>
    <property type="molecule type" value="Genomic_DNA"/>
</dbReference>
<protein>
    <recommendedName>
        <fullName evidence="3">Virulence protein</fullName>
    </recommendedName>
</protein>
<evidence type="ECO:0000313" key="2">
    <source>
        <dbReference type="Proteomes" id="UP000053881"/>
    </source>
</evidence>
<dbReference type="PATRIC" id="fig|217031.4.peg.5516"/>
<accession>A0A0Q9Y240</accession>
<gene>
    <name evidence="1" type="ORF">ACA29_16255</name>
</gene>
<sequence>MIVKFNMKGKERKKLVEAISEHLNIPFDYKGTPSFAYEIGEYVVDRVGTLEGPANDALIQTLESKYSFEAERDEQAETYTLSIEYPRDPFDGQTIENLEKLIQSKNTLIKQALAIESTRIELEDDRIKFPWFERELTSEELETYTKFIVALCETALKQKRVTAVEKQVENEKYAFRCFLLKLNFIGDEYKADRKLLMSKLSGDSSFKRTKKMEEAS</sequence>
<evidence type="ECO:0008006" key="3">
    <source>
        <dbReference type="Google" id="ProtNLM"/>
    </source>
</evidence>
<dbReference type="AlphaFoldDB" id="A0A0Q9Y240"/>